<dbReference type="AlphaFoldDB" id="A0A4P9UR51"/>
<keyword evidence="3" id="KW-1185">Reference proteome</keyword>
<dbReference type="OrthoDB" id="9793109at2"/>
<evidence type="ECO:0000313" key="2">
    <source>
        <dbReference type="EMBL" id="QCW83030.1"/>
    </source>
</evidence>
<dbReference type="Gene3D" id="3.30.460.10">
    <property type="entry name" value="Beta Polymerase, domain 2"/>
    <property type="match status" value="1"/>
</dbReference>
<name>A0A4P9UR51_METBY</name>
<accession>A0A4P9UR51</accession>
<proteinExistence type="predicted"/>
<dbReference type="KEGG" id="mbur:EQU24_12870"/>
<gene>
    <name evidence="2" type="ORF">EQU24_12870</name>
</gene>
<dbReference type="SUPFAM" id="SSF81301">
    <property type="entry name" value="Nucleotidyltransferase"/>
    <property type="match status" value="1"/>
</dbReference>
<sequence length="104" mass="11854">MQRTNLVQKARIRKKLGVVAYLKQAFKDFSCPVYLFGSYATEQFHGNSDVDILVISPKESIQINYRKACDKMSELGLGYDILVTDSLEQLDRSIVDSLYKINVT</sequence>
<evidence type="ECO:0000313" key="3">
    <source>
        <dbReference type="Proteomes" id="UP000305881"/>
    </source>
</evidence>
<dbReference type="Pfam" id="PF01909">
    <property type="entry name" value="NTP_transf_2"/>
    <property type="match status" value="1"/>
</dbReference>
<dbReference type="RefSeq" id="WP_017839118.1">
    <property type="nucleotide sequence ID" value="NZ_CP035467.1"/>
</dbReference>
<dbReference type="GO" id="GO:0016779">
    <property type="term" value="F:nucleotidyltransferase activity"/>
    <property type="evidence" value="ECO:0007669"/>
    <property type="project" value="InterPro"/>
</dbReference>
<dbReference type="Proteomes" id="UP000305881">
    <property type="component" value="Chromosome"/>
</dbReference>
<dbReference type="InterPro" id="IPR043519">
    <property type="entry name" value="NT_sf"/>
</dbReference>
<dbReference type="STRING" id="675511.GCA_000341735_00467"/>
<dbReference type="InterPro" id="IPR002934">
    <property type="entry name" value="Polymerase_NTP_transf_dom"/>
</dbReference>
<reference evidence="3" key="1">
    <citation type="journal article" date="2019" name="J. Bacteriol.">
        <title>A Mutagenic Screen Identifies a TonB-Dependent Receptor Required for the Lanthanide Metal Switch in the Type I Methanotroph 'Methylotuvimicrobium buryatense' 5GB1C.</title>
        <authorList>
            <person name="Groom J.D."/>
            <person name="Ford S.M."/>
            <person name="Pesesky M.W."/>
            <person name="Lidstrom M.E."/>
        </authorList>
    </citation>
    <scope>NUCLEOTIDE SEQUENCE [LARGE SCALE GENOMIC DNA]</scope>
    <source>
        <strain evidence="3">5GB1C</strain>
    </source>
</reference>
<dbReference type="CDD" id="cd05403">
    <property type="entry name" value="NT_KNTase_like"/>
    <property type="match status" value="1"/>
</dbReference>
<feature type="domain" description="Polymerase nucleotidyl transferase" evidence="1">
    <location>
        <begin position="30"/>
        <end position="92"/>
    </location>
</feature>
<dbReference type="EMBL" id="CP035467">
    <property type="protein sequence ID" value="QCW83030.1"/>
    <property type="molecule type" value="Genomic_DNA"/>
</dbReference>
<organism evidence="2 3">
    <name type="scientific">Methylotuvimicrobium buryatense</name>
    <name type="common">Methylomicrobium buryatense</name>
    <dbReference type="NCBI Taxonomy" id="95641"/>
    <lineage>
        <taxon>Bacteria</taxon>
        <taxon>Pseudomonadati</taxon>
        <taxon>Pseudomonadota</taxon>
        <taxon>Gammaproteobacteria</taxon>
        <taxon>Methylococcales</taxon>
        <taxon>Methylococcaceae</taxon>
        <taxon>Methylotuvimicrobium</taxon>
    </lineage>
</organism>
<evidence type="ECO:0000259" key="1">
    <source>
        <dbReference type="Pfam" id="PF01909"/>
    </source>
</evidence>
<protein>
    <recommendedName>
        <fullName evidence="1">Polymerase nucleotidyl transferase domain-containing protein</fullName>
    </recommendedName>
</protein>